<evidence type="ECO:0000313" key="2">
    <source>
        <dbReference type="EMBL" id="CAA9320472.1"/>
    </source>
</evidence>
<organism evidence="2">
    <name type="scientific">uncultured Friedmanniella sp</name>
    <dbReference type="NCBI Taxonomy" id="335381"/>
    <lineage>
        <taxon>Bacteria</taxon>
        <taxon>Bacillati</taxon>
        <taxon>Actinomycetota</taxon>
        <taxon>Actinomycetes</taxon>
        <taxon>Propionibacteriales</taxon>
        <taxon>Nocardioidaceae</taxon>
        <taxon>Friedmanniella</taxon>
        <taxon>environmental samples</taxon>
    </lineage>
</organism>
<gene>
    <name evidence="2" type="ORF">AVDCRST_MAG61-2269</name>
</gene>
<dbReference type="EMBL" id="CADCTT010000295">
    <property type="protein sequence ID" value="CAA9320472.1"/>
    <property type="molecule type" value="Genomic_DNA"/>
</dbReference>
<feature type="compositionally biased region" description="Low complexity" evidence="1">
    <location>
        <begin position="48"/>
        <end position="57"/>
    </location>
</feature>
<proteinExistence type="predicted"/>
<feature type="region of interest" description="Disordered" evidence="1">
    <location>
        <begin position="46"/>
        <end position="65"/>
    </location>
</feature>
<evidence type="ECO:0008006" key="3">
    <source>
        <dbReference type="Google" id="ProtNLM"/>
    </source>
</evidence>
<sequence>MIDDDSVLPALAVGARGYLLKDAGIDDVLRGIEAVAAGQSVLALKPPSAASNASRSSGPLECSHN</sequence>
<dbReference type="Gene3D" id="3.40.50.2300">
    <property type="match status" value="1"/>
</dbReference>
<evidence type="ECO:0000256" key="1">
    <source>
        <dbReference type="SAM" id="MobiDB-lite"/>
    </source>
</evidence>
<dbReference type="AlphaFoldDB" id="A0A6J4L2N1"/>
<protein>
    <recommendedName>
        <fullName evidence="3">Two-component transcriptional response regulator, LuxR family</fullName>
    </recommendedName>
</protein>
<reference evidence="2" key="1">
    <citation type="submission" date="2020-02" db="EMBL/GenBank/DDBJ databases">
        <authorList>
            <person name="Meier V. D."/>
        </authorList>
    </citation>
    <scope>NUCLEOTIDE SEQUENCE</scope>
    <source>
        <strain evidence="2">AVDCRST_MAG61</strain>
    </source>
</reference>
<accession>A0A6J4L2N1</accession>
<name>A0A6J4L2N1_9ACTN</name>